<dbReference type="GeneID" id="94348915"/>
<evidence type="ECO:0000313" key="1">
    <source>
        <dbReference type="EMBL" id="TDH66373.1"/>
    </source>
</evidence>
<dbReference type="EMBL" id="SHOA02000018">
    <property type="protein sequence ID" value="TDH66373.1"/>
    <property type="molecule type" value="Genomic_DNA"/>
</dbReference>
<proteinExistence type="predicted"/>
<comment type="caution">
    <text evidence="1">The sequence shown here is derived from an EMBL/GenBank/DDBJ whole genome shotgun (WGS) entry which is preliminary data.</text>
</comment>
<sequence length="131" mass="14719">MVWVFVSTPGRSAAETDNFRSIHTVLTPRRENLVRIGDVVCVMDTNRNRWGPGRRTRNTCENSTLQALLKDLDQFDDYNVTRLDTLISEETSRQRSSRIGVGGLQAGSTESIFQTTKAAKSNMSTAQEKDH</sequence>
<name>A0A976IBV9_BRELC</name>
<protein>
    <submittedName>
        <fullName evidence="1">Uncharacterized protein</fullName>
    </submittedName>
</protein>
<organism evidence="1 2">
    <name type="scientific">Bremia lactucae</name>
    <name type="common">Lettuce downy mildew</name>
    <dbReference type="NCBI Taxonomy" id="4779"/>
    <lineage>
        <taxon>Eukaryota</taxon>
        <taxon>Sar</taxon>
        <taxon>Stramenopiles</taxon>
        <taxon>Oomycota</taxon>
        <taxon>Peronosporomycetes</taxon>
        <taxon>Peronosporales</taxon>
        <taxon>Peronosporaceae</taxon>
        <taxon>Bremia</taxon>
    </lineage>
</organism>
<reference evidence="1 2" key="1">
    <citation type="journal article" date="2021" name="Genome Biol.">
        <title>AFLAP: assembly-free linkage analysis pipeline using k-mers from genome sequencing data.</title>
        <authorList>
            <person name="Fletcher K."/>
            <person name="Zhang L."/>
            <person name="Gil J."/>
            <person name="Han R."/>
            <person name="Cavanaugh K."/>
            <person name="Michelmore R."/>
        </authorList>
    </citation>
    <scope>NUCLEOTIDE SEQUENCE [LARGE SCALE GENOMIC DNA]</scope>
    <source>
        <strain evidence="1 2">SF5</strain>
    </source>
</reference>
<gene>
    <name evidence="1" type="ORF">CCR75_005162</name>
</gene>
<dbReference type="Proteomes" id="UP000294530">
    <property type="component" value="Unassembled WGS sequence"/>
</dbReference>
<dbReference type="RefSeq" id="XP_067815872.1">
    <property type="nucleotide sequence ID" value="XM_067963244.1"/>
</dbReference>
<evidence type="ECO:0000313" key="2">
    <source>
        <dbReference type="Proteomes" id="UP000294530"/>
    </source>
</evidence>
<accession>A0A976IBV9</accession>
<keyword evidence="2" id="KW-1185">Reference proteome</keyword>
<dbReference type="KEGG" id="blac:94348915"/>
<dbReference type="AlphaFoldDB" id="A0A976IBV9"/>